<dbReference type="InterPro" id="IPR004089">
    <property type="entry name" value="MCPsignal_dom"/>
</dbReference>
<evidence type="ECO:0000256" key="7">
    <source>
        <dbReference type="PROSITE-ProRule" id="PRU00284"/>
    </source>
</evidence>
<dbReference type="Gene3D" id="3.30.450.20">
    <property type="entry name" value="PAS domain"/>
    <property type="match status" value="1"/>
</dbReference>
<dbReference type="PROSITE" id="PS50111">
    <property type="entry name" value="CHEMOTAXIS_TRANSDUC_2"/>
    <property type="match status" value="1"/>
</dbReference>
<dbReference type="PANTHER" id="PTHR32089">
    <property type="entry name" value="METHYL-ACCEPTING CHEMOTAXIS PROTEIN MCPB"/>
    <property type="match status" value="1"/>
</dbReference>
<evidence type="ECO:0000256" key="5">
    <source>
        <dbReference type="ARBA" id="ARBA00023136"/>
    </source>
</evidence>
<evidence type="ECO:0000313" key="11">
    <source>
        <dbReference type="EMBL" id="TLE12255.1"/>
    </source>
</evidence>
<dbReference type="InterPro" id="IPR033480">
    <property type="entry name" value="sCache_2"/>
</dbReference>
<dbReference type="AlphaFoldDB" id="A0A4U8UCB4"/>
<evidence type="ECO:0000313" key="12">
    <source>
        <dbReference type="Proteomes" id="UP000029857"/>
    </source>
</evidence>
<dbReference type="EMBL" id="JRPJ02000001">
    <property type="protein sequence ID" value="TLE12255.1"/>
    <property type="molecule type" value="Genomic_DNA"/>
</dbReference>
<evidence type="ECO:0000256" key="6">
    <source>
        <dbReference type="ARBA" id="ARBA00023224"/>
    </source>
</evidence>
<proteinExistence type="predicted"/>
<dbReference type="SMART" id="SM00283">
    <property type="entry name" value="MA"/>
    <property type="match status" value="1"/>
</dbReference>
<protein>
    <submittedName>
        <fullName evidence="11">Chemotaxis protein</fullName>
    </submittedName>
</protein>
<dbReference type="Gene3D" id="1.10.287.950">
    <property type="entry name" value="Methyl-accepting chemotaxis protein"/>
    <property type="match status" value="1"/>
</dbReference>
<evidence type="ECO:0000256" key="8">
    <source>
        <dbReference type="SAM" id="Coils"/>
    </source>
</evidence>
<feature type="transmembrane region" description="Helical" evidence="9">
    <location>
        <begin position="12"/>
        <end position="32"/>
    </location>
</feature>
<feature type="domain" description="Methyl-accepting transducer" evidence="10">
    <location>
        <begin position="397"/>
        <end position="582"/>
    </location>
</feature>
<dbReference type="SUPFAM" id="SSF58104">
    <property type="entry name" value="Methyl-accepting chemotaxis protein (MCP) signaling domain"/>
    <property type="match status" value="1"/>
</dbReference>
<evidence type="ECO:0000259" key="10">
    <source>
        <dbReference type="PROSITE" id="PS50111"/>
    </source>
</evidence>
<reference evidence="11 12" key="1">
    <citation type="journal article" date="2014" name="Genome Announc.">
        <title>Draft genome sequences of eight enterohepatic helicobacter species isolated from both laboratory and wild rodents.</title>
        <authorList>
            <person name="Sheh A."/>
            <person name="Shen Z."/>
            <person name="Fox J.G."/>
        </authorList>
    </citation>
    <scope>NUCLEOTIDE SEQUENCE [LARGE SCALE GENOMIC DNA]</scope>
    <source>
        <strain evidence="11 12">ATCC 49320</strain>
    </source>
</reference>
<keyword evidence="6 7" id="KW-0807">Transducer</keyword>
<gene>
    <name evidence="11" type="ORF">LS79_000660</name>
</gene>
<evidence type="ECO:0000256" key="9">
    <source>
        <dbReference type="SAM" id="Phobius"/>
    </source>
</evidence>
<keyword evidence="3 9" id="KW-0812">Transmembrane</keyword>
<evidence type="ECO:0000256" key="3">
    <source>
        <dbReference type="ARBA" id="ARBA00022692"/>
    </source>
</evidence>
<evidence type="ECO:0000256" key="1">
    <source>
        <dbReference type="ARBA" id="ARBA00004651"/>
    </source>
</evidence>
<dbReference type="PANTHER" id="PTHR32089:SF112">
    <property type="entry name" value="LYSOZYME-LIKE PROTEIN-RELATED"/>
    <property type="match status" value="1"/>
</dbReference>
<dbReference type="Pfam" id="PF08269">
    <property type="entry name" value="dCache_2"/>
    <property type="match status" value="1"/>
</dbReference>
<dbReference type="Pfam" id="PF00015">
    <property type="entry name" value="MCPsignal"/>
    <property type="match status" value="1"/>
</dbReference>
<keyword evidence="5 9" id="KW-0472">Membrane</keyword>
<organism evidence="11 12">
    <name type="scientific">Helicobacter bilis</name>
    <dbReference type="NCBI Taxonomy" id="37372"/>
    <lineage>
        <taxon>Bacteria</taxon>
        <taxon>Pseudomonadati</taxon>
        <taxon>Campylobacterota</taxon>
        <taxon>Epsilonproteobacteria</taxon>
        <taxon>Campylobacterales</taxon>
        <taxon>Helicobacteraceae</taxon>
        <taxon>Helicobacter</taxon>
    </lineage>
</organism>
<accession>A0A4U8UCB4</accession>
<name>A0A4U8UCB4_9HELI</name>
<dbReference type="InterPro" id="IPR004010">
    <property type="entry name" value="Double_Cache_2"/>
</dbReference>
<keyword evidence="8" id="KW-0175">Coiled coil</keyword>
<dbReference type="GO" id="GO:0007165">
    <property type="term" value="P:signal transduction"/>
    <property type="evidence" value="ECO:0007669"/>
    <property type="project" value="UniProtKB-KW"/>
</dbReference>
<dbReference type="SMART" id="SM01049">
    <property type="entry name" value="Cache_2"/>
    <property type="match status" value="1"/>
</dbReference>
<comment type="subcellular location">
    <subcellularLocation>
        <location evidence="1">Cell membrane</location>
        <topology evidence="1">Multi-pass membrane protein</topology>
    </subcellularLocation>
</comment>
<evidence type="ECO:0000256" key="4">
    <source>
        <dbReference type="ARBA" id="ARBA00022989"/>
    </source>
</evidence>
<dbReference type="Proteomes" id="UP000029857">
    <property type="component" value="Unassembled WGS sequence"/>
</dbReference>
<feature type="coiled-coil region" evidence="8">
    <location>
        <begin position="395"/>
        <end position="422"/>
    </location>
</feature>
<dbReference type="GO" id="GO:0005886">
    <property type="term" value="C:plasma membrane"/>
    <property type="evidence" value="ECO:0007669"/>
    <property type="project" value="UniProtKB-SubCell"/>
</dbReference>
<sequence>MMYSNLSLKYKFLALALGSLMSFAIFVGFMLLGKEEIAESMQDNLDKVIQKEIEEKIKLGTDSMASSLGALVAGLDEKAQIEIIAKAIEDFHFENDKSGYYFAYKGHINVAHPNRKDLIGISLENAKDSNGVYYVQELYKNAKVGKGDFVYFVFSKPLPDGKLGEAQKVAYSAMIPNTNDIWISTGVYIDTLQDHTGKISKLMLTSMQDILYRNMWLSVVIFLIIFCPSIIMFYSNLMKGIQVLQHNVMSFFRYLNREIPHIDFIPLKSKDELGRMTQTIGDNIQQTNKSLEQDSILVQDVLNVVEEAKVGRFGKLVVCNSLNPQINELKDAINAMSSTLLELLGDDLKKSQRVFTSYANNDFTDRIENAKGFGVAINGLGDSIAHMLKVSANYAHELSEKNKDLENAVENLTESAHTQSKSLQNTAEQIETITESMQSVSSQTDEVIKQSEDIKSIIGIIRDIADQTNLLALNAAIEAARAGEHGRGFAVVADEVRKLAERTQKSLGEIEADTNVLVQSINDMAESIKQQTQNVGNMNETISQLESITEQNVSIANHSQEIYNAVDSIANKILEDVDSKKF</sequence>
<feature type="transmembrane region" description="Helical" evidence="9">
    <location>
        <begin position="210"/>
        <end position="234"/>
    </location>
</feature>
<evidence type="ECO:0000256" key="2">
    <source>
        <dbReference type="ARBA" id="ARBA00022475"/>
    </source>
</evidence>
<keyword evidence="4 9" id="KW-1133">Transmembrane helix</keyword>
<dbReference type="Gene3D" id="1.20.120.1530">
    <property type="match status" value="1"/>
</dbReference>
<dbReference type="RefSeq" id="WP_138196130.1">
    <property type="nucleotide sequence ID" value="NZ_JRPJ02000001.1"/>
</dbReference>
<comment type="caution">
    <text evidence="11">The sequence shown here is derived from an EMBL/GenBank/DDBJ whole genome shotgun (WGS) entry which is preliminary data.</text>
</comment>
<dbReference type="CDD" id="cd11386">
    <property type="entry name" value="MCP_signal"/>
    <property type="match status" value="1"/>
</dbReference>
<keyword evidence="2" id="KW-1003">Cell membrane</keyword>